<dbReference type="EMBL" id="CAJNOI010000011">
    <property type="protein sequence ID" value="CAF0788436.1"/>
    <property type="molecule type" value="Genomic_DNA"/>
</dbReference>
<keyword evidence="4" id="KW-0548">Nucleotidyltransferase</keyword>
<comment type="catalytic activity">
    <reaction evidence="5 6">
        <text>L-arginyl-[protein] + NAD(+) = N(omega)-(ADP-D-ribosyl)-L-arginyl-[protein] + nicotinamide + H(+)</text>
        <dbReference type="Rhea" id="RHEA:19149"/>
        <dbReference type="Rhea" id="RHEA-COMP:10532"/>
        <dbReference type="Rhea" id="RHEA-COMP:15087"/>
        <dbReference type="ChEBI" id="CHEBI:15378"/>
        <dbReference type="ChEBI" id="CHEBI:17154"/>
        <dbReference type="ChEBI" id="CHEBI:29965"/>
        <dbReference type="ChEBI" id="CHEBI:57540"/>
        <dbReference type="ChEBI" id="CHEBI:142554"/>
        <dbReference type="EC" id="2.4.2.31"/>
    </reaction>
</comment>
<comment type="caution">
    <text evidence="8">The sequence shown here is derived from an EMBL/GenBank/DDBJ whole genome shotgun (WGS) entry which is preliminary data.</text>
</comment>
<dbReference type="Proteomes" id="UP000663832">
    <property type="component" value="Unassembled WGS sequence"/>
</dbReference>
<evidence type="ECO:0000256" key="2">
    <source>
        <dbReference type="ARBA" id="ARBA00022676"/>
    </source>
</evidence>
<organism evidence="8 9">
    <name type="scientific">Adineta steineri</name>
    <dbReference type="NCBI Taxonomy" id="433720"/>
    <lineage>
        <taxon>Eukaryota</taxon>
        <taxon>Metazoa</taxon>
        <taxon>Spiralia</taxon>
        <taxon>Gnathifera</taxon>
        <taxon>Rotifera</taxon>
        <taxon>Eurotatoria</taxon>
        <taxon>Bdelloidea</taxon>
        <taxon>Adinetida</taxon>
        <taxon>Adinetidae</taxon>
        <taxon>Adineta</taxon>
    </lineage>
</organism>
<dbReference type="AlphaFoldDB" id="A0A814ZRY3"/>
<evidence type="ECO:0000256" key="1">
    <source>
        <dbReference type="ARBA" id="ARBA00009558"/>
    </source>
</evidence>
<evidence type="ECO:0000256" key="4">
    <source>
        <dbReference type="ARBA" id="ARBA00022695"/>
    </source>
</evidence>
<dbReference type="Proteomes" id="UP000663877">
    <property type="component" value="Unassembled WGS sequence"/>
</dbReference>
<dbReference type="EC" id="2.4.2.31" evidence="6"/>
<keyword evidence="2 6" id="KW-0328">Glycosyltransferase</keyword>
<dbReference type="Gene3D" id="1.25.40.10">
    <property type="entry name" value="Tetratricopeptide repeat domain"/>
    <property type="match status" value="1"/>
</dbReference>
<proteinExistence type="inferred from homology"/>
<dbReference type="PROSITE" id="PS51996">
    <property type="entry name" value="TR_MART"/>
    <property type="match status" value="1"/>
</dbReference>
<dbReference type="SUPFAM" id="SSF56399">
    <property type="entry name" value="ADP-ribosylation"/>
    <property type="match status" value="1"/>
</dbReference>
<keyword evidence="6" id="KW-0520">NAD</keyword>
<keyword evidence="6" id="KW-0521">NADP</keyword>
<evidence type="ECO:0000256" key="6">
    <source>
        <dbReference type="RuleBase" id="RU361228"/>
    </source>
</evidence>
<evidence type="ECO:0000256" key="5">
    <source>
        <dbReference type="ARBA" id="ARBA00047597"/>
    </source>
</evidence>
<gene>
    <name evidence="7" type="ORF">BJG266_LOCUS4534</name>
    <name evidence="8" type="ORF">QVE165_LOCUS28204</name>
</gene>
<keyword evidence="9" id="KW-1185">Reference proteome</keyword>
<protein>
    <recommendedName>
        <fullName evidence="6">NAD(P)(+)--arginine ADP-ribosyltransferase</fullName>
        <ecNumber evidence="6">2.4.2.31</ecNumber>
    </recommendedName>
    <alternativeName>
        <fullName evidence="6">Mono(ADP-ribosyl)transferase</fullName>
    </alternativeName>
</protein>
<comment type="similarity">
    <text evidence="1 6">Belongs to the Arg-specific ADP-ribosyltransferase family.</text>
</comment>
<evidence type="ECO:0000313" key="7">
    <source>
        <dbReference type="EMBL" id="CAF0788436.1"/>
    </source>
</evidence>
<dbReference type="Pfam" id="PF01129">
    <property type="entry name" value="ART"/>
    <property type="match status" value="1"/>
</dbReference>
<dbReference type="InterPro" id="IPR000768">
    <property type="entry name" value="ART"/>
</dbReference>
<keyword evidence="3 6" id="KW-0808">Transferase</keyword>
<evidence type="ECO:0000313" key="9">
    <source>
        <dbReference type="Proteomes" id="UP000663832"/>
    </source>
</evidence>
<reference evidence="8" key="1">
    <citation type="submission" date="2021-02" db="EMBL/GenBank/DDBJ databases">
        <authorList>
            <person name="Nowell W R."/>
        </authorList>
    </citation>
    <scope>NUCLEOTIDE SEQUENCE</scope>
</reference>
<dbReference type="EMBL" id="CAJNOM010000218">
    <property type="protein sequence ID" value="CAF1245291.1"/>
    <property type="molecule type" value="Genomic_DNA"/>
</dbReference>
<evidence type="ECO:0000256" key="3">
    <source>
        <dbReference type="ARBA" id="ARBA00022679"/>
    </source>
</evidence>
<dbReference type="InterPro" id="IPR011990">
    <property type="entry name" value="TPR-like_helical_dom_sf"/>
</dbReference>
<dbReference type="SUPFAM" id="SSF48452">
    <property type="entry name" value="TPR-like"/>
    <property type="match status" value="1"/>
</dbReference>
<dbReference type="Gene3D" id="3.90.176.10">
    <property type="entry name" value="Toxin ADP-ribosyltransferase, Chain A, domain 1"/>
    <property type="match status" value="1"/>
</dbReference>
<name>A0A814ZRY3_9BILA</name>
<dbReference type="GO" id="GO:0106274">
    <property type="term" value="F:NAD+-protein-arginine ADP-ribosyltransferase activity"/>
    <property type="evidence" value="ECO:0007669"/>
    <property type="project" value="UniProtKB-EC"/>
</dbReference>
<accession>A0A814ZRY3</accession>
<evidence type="ECO:0000313" key="8">
    <source>
        <dbReference type="EMBL" id="CAF1245291.1"/>
    </source>
</evidence>
<sequence>MSFNNFLSTSTDKEVSLEFAQRASSKSDMVGILFIMSIDPCLKSTPFALIKEESYFKEEEEILFSMHTVFRVNKIKQIDNKNQLYQVELQLTSDDDQQLRLLTDRIREEVDGTGWPRLGRLLVQIGQFNKAEELYNVLLEQATDESEKALYYGCLGYVKDGQGDYEKAIWYY</sequence>
<dbReference type="GO" id="GO:0016779">
    <property type="term" value="F:nucleotidyltransferase activity"/>
    <property type="evidence" value="ECO:0007669"/>
    <property type="project" value="UniProtKB-KW"/>
</dbReference>